<gene>
    <name evidence="6" type="primary">LOC110803029</name>
</gene>
<dbReference type="RefSeq" id="XP_021864181.2">
    <property type="nucleotide sequence ID" value="XM_022008489.2"/>
</dbReference>
<evidence type="ECO:0000259" key="4">
    <source>
        <dbReference type="PROSITE" id="PS50157"/>
    </source>
</evidence>
<dbReference type="AlphaFoldDB" id="A0A9R0JAY8"/>
<keyword evidence="3" id="KW-0732">Signal</keyword>
<reference evidence="6" key="2">
    <citation type="submission" date="2025-08" db="UniProtKB">
        <authorList>
            <consortium name="RefSeq"/>
        </authorList>
    </citation>
    <scope>IDENTIFICATION</scope>
    <source>
        <tissue evidence="6">Leaf</tissue>
    </source>
</reference>
<dbReference type="Proteomes" id="UP000813463">
    <property type="component" value="Chromosome 1"/>
</dbReference>
<dbReference type="PANTHER" id="PTHR31681">
    <property type="entry name" value="C2H2-LIKE ZINC FINGER PROTEIN"/>
    <property type="match status" value="1"/>
</dbReference>
<keyword evidence="1" id="KW-0479">Metal-binding</keyword>
<feature type="region of interest" description="Disordered" evidence="2">
    <location>
        <begin position="36"/>
        <end position="64"/>
    </location>
</feature>
<feature type="domain" description="C2H2-type" evidence="4">
    <location>
        <begin position="158"/>
        <end position="186"/>
    </location>
</feature>
<evidence type="ECO:0000313" key="5">
    <source>
        <dbReference type="Proteomes" id="UP000813463"/>
    </source>
</evidence>
<keyword evidence="1" id="KW-0863">Zinc-finger</keyword>
<dbReference type="Gene3D" id="3.90.228.10">
    <property type="match status" value="1"/>
</dbReference>
<feature type="signal peptide" evidence="3">
    <location>
        <begin position="1"/>
        <end position="24"/>
    </location>
</feature>
<dbReference type="GO" id="GO:0008270">
    <property type="term" value="F:zinc ion binding"/>
    <property type="evidence" value="ECO:0007669"/>
    <property type="project" value="UniProtKB-KW"/>
</dbReference>
<evidence type="ECO:0000256" key="2">
    <source>
        <dbReference type="SAM" id="MobiDB-lite"/>
    </source>
</evidence>
<dbReference type="PANTHER" id="PTHR31681:SF4">
    <property type="entry name" value="C2H2-LIKE ZINC FINGER PROTEIN"/>
    <property type="match status" value="1"/>
</dbReference>
<evidence type="ECO:0000256" key="1">
    <source>
        <dbReference type="PROSITE-ProRule" id="PRU00042"/>
    </source>
</evidence>
<feature type="region of interest" description="Disordered" evidence="2">
    <location>
        <begin position="84"/>
        <end position="140"/>
    </location>
</feature>
<dbReference type="KEGG" id="soe:110803029"/>
<organism evidence="5 6">
    <name type="scientific">Spinacia oleracea</name>
    <name type="common">Spinach</name>
    <dbReference type="NCBI Taxonomy" id="3562"/>
    <lineage>
        <taxon>Eukaryota</taxon>
        <taxon>Viridiplantae</taxon>
        <taxon>Streptophyta</taxon>
        <taxon>Embryophyta</taxon>
        <taxon>Tracheophyta</taxon>
        <taxon>Spermatophyta</taxon>
        <taxon>Magnoliopsida</taxon>
        <taxon>eudicotyledons</taxon>
        <taxon>Gunneridae</taxon>
        <taxon>Pentapetalae</taxon>
        <taxon>Caryophyllales</taxon>
        <taxon>Chenopodiaceae</taxon>
        <taxon>Chenopodioideae</taxon>
        <taxon>Anserineae</taxon>
        <taxon>Spinacia</taxon>
    </lineage>
</organism>
<sequence>MAAKISFINKLFFSLLLLLLHVGCFFFSSNNNNNNNKNNNNIKDFNYLPNKKRKSSNNNNNISSPKKAFTSSWCFLKRVFTSSKRTTNQTRPSTPTNTTTTTSFSSPRSSQHSINVPMIQDSVEEVGSRPRKRRSGSRSEFESSLCENPFFPLRNDIFPCPTCGEVFQKQNILEQHQSVKHAVSELRDGDSGKNIVWIIFNTGWTDKNKLPKIYRILKIHNSQKILAKFEDFREAVKSKAARDVSRANGGAGTPTRRDERCIVDGNELLRFHCTTFLCNLGQHGNSALCNQVYCSACGIIRSGFSPKLDGISTFATSLRAHEAIPDDVEAEFAFMNVKRAMLVCRVVAGRVGCDPMVANKEDPGFDSLVGRNAAGLGKMDDDELLVFNPRAVLPCFVIVYSV</sequence>
<protein>
    <recommendedName>
        <fullName evidence="4">C2H2-type domain-containing protein</fullName>
    </recommendedName>
</protein>
<dbReference type="SUPFAM" id="SSF56399">
    <property type="entry name" value="ADP-ribosylation"/>
    <property type="match status" value="1"/>
</dbReference>
<feature type="compositionally biased region" description="Low complexity" evidence="2">
    <location>
        <begin position="85"/>
        <end position="111"/>
    </location>
</feature>
<keyword evidence="5" id="KW-1185">Reference proteome</keyword>
<dbReference type="PROSITE" id="PS00028">
    <property type="entry name" value="ZINC_FINGER_C2H2_1"/>
    <property type="match status" value="1"/>
</dbReference>
<proteinExistence type="predicted"/>
<accession>A0A9R0JAY8</accession>
<evidence type="ECO:0000313" key="6">
    <source>
        <dbReference type="RefSeq" id="XP_021864181.2"/>
    </source>
</evidence>
<dbReference type="GeneID" id="110803029"/>
<name>A0A9R0JAY8_SPIOL</name>
<dbReference type="PROSITE" id="PS50157">
    <property type="entry name" value="ZINC_FINGER_C2H2_2"/>
    <property type="match status" value="1"/>
</dbReference>
<keyword evidence="1" id="KW-0862">Zinc</keyword>
<feature type="chain" id="PRO_5046455696" description="C2H2-type domain-containing protein" evidence="3">
    <location>
        <begin position="25"/>
        <end position="402"/>
    </location>
</feature>
<evidence type="ECO:0000256" key="3">
    <source>
        <dbReference type="SAM" id="SignalP"/>
    </source>
</evidence>
<reference evidence="5" key="1">
    <citation type="journal article" date="2021" name="Nat. Commun.">
        <title>Genomic analyses provide insights into spinach domestication and the genetic basis of agronomic traits.</title>
        <authorList>
            <person name="Cai X."/>
            <person name="Sun X."/>
            <person name="Xu C."/>
            <person name="Sun H."/>
            <person name="Wang X."/>
            <person name="Ge C."/>
            <person name="Zhang Z."/>
            <person name="Wang Q."/>
            <person name="Fei Z."/>
            <person name="Jiao C."/>
            <person name="Wang Q."/>
        </authorList>
    </citation>
    <scope>NUCLEOTIDE SEQUENCE [LARGE SCALE GENOMIC DNA]</scope>
    <source>
        <strain evidence="5">cv. Varoflay</strain>
    </source>
</reference>
<dbReference type="InterPro" id="IPR013087">
    <property type="entry name" value="Znf_C2H2_type"/>
</dbReference>